<reference evidence="1 4" key="1">
    <citation type="submission" date="2015-02" db="EMBL/GenBank/DDBJ databases">
        <title>Whole genome sequencing of multiple isolates of three species of pepper and tomato-infecting xanthomonads reveals genetic diversity in field strains and pinpoints effectors responsible for host specificity.</title>
        <authorList>
            <person name="Schwartz A."/>
            <person name="Dahlbeck D."/>
            <person name="Staskawicz B."/>
            <person name="Bart R."/>
            <person name="Potnis N."/>
            <person name="Minsavage G."/>
            <person name="Timilsina S."/>
            <person name="Goss E."/>
            <person name="Jones J."/>
            <person name="Vallad G."/>
            <person name="Barak J."/>
            <person name="Miller S."/>
            <person name="Ritchie D."/>
            <person name="Martins J.Jr."/>
            <person name="Patane J.S."/>
            <person name="Setubal J.C."/>
        </authorList>
    </citation>
    <scope>NUCLEOTIDE SEQUENCE [LARGE SCALE GENOMIC DNA]</scope>
    <source>
        <strain evidence="1 4">Xp3-15</strain>
    </source>
</reference>
<accession>A0A0G8WMA6</accession>
<evidence type="ECO:0000313" key="1">
    <source>
        <dbReference type="EMBL" id="KLC05250.1"/>
    </source>
</evidence>
<gene>
    <name evidence="3" type="ORF">DB769_04335</name>
    <name evidence="2" type="ORF">G3W61_14710</name>
    <name evidence="1" type="ORF">XP315_13025</name>
</gene>
<dbReference type="EMBL" id="PUUL01000022">
    <property type="protein sequence ID" value="RXD56108.1"/>
    <property type="molecule type" value="Genomic_DNA"/>
</dbReference>
<protein>
    <submittedName>
        <fullName evidence="1">Oxidoreductase</fullName>
    </submittedName>
    <submittedName>
        <fullName evidence="2">Phage tail protein</fullName>
    </submittedName>
</protein>
<dbReference type="Proteomes" id="UP000289372">
    <property type="component" value="Unassembled WGS sequence"/>
</dbReference>
<dbReference type="EMBL" id="JZUY01000041">
    <property type="protein sequence ID" value="KLC05250.1"/>
    <property type="molecule type" value="Genomic_DNA"/>
</dbReference>
<dbReference type="PIRSF" id="PIRSF029208">
    <property type="entry name" value="Phage_tail_GPU"/>
    <property type="match status" value="1"/>
</dbReference>
<dbReference type="EMBL" id="JAAGYU010000066">
    <property type="protein sequence ID" value="NEL77488.1"/>
    <property type="molecule type" value="Genomic_DNA"/>
</dbReference>
<evidence type="ECO:0000313" key="5">
    <source>
        <dbReference type="Proteomes" id="UP000289372"/>
    </source>
</evidence>
<evidence type="ECO:0000313" key="3">
    <source>
        <dbReference type="EMBL" id="RXD56108.1"/>
    </source>
</evidence>
<keyword evidence="4" id="KW-1185">Reference proteome</keyword>
<dbReference type="GeneID" id="61776318"/>
<proteinExistence type="predicted"/>
<comment type="caution">
    <text evidence="2">The sequence shown here is derived from an EMBL/GenBank/DDBJ whole genome shotgun (WGS) entry which is preliminary data.</text>
</comment>
<dbReference type="Pfam" id="PF06995">
    <property type="entry name" value="Phage_P2_GpU"/>
    <property type="match status" value="1"/>
</dbReference>
<evidence type="ECO:0000313" key="2">
    <source>
        <dbReference type="EMBL" id="NEL77488.1"/>
    </source>
</evidence>
<evidence type="ECO:0000313" key="4">
    <source>
        <dbReference type="Proteomes" id="UP000035369"/>
    </source>
</evidence>
<name>A0A0G8WMA6_XANPE</name>
<dbReference type="InterPro" id="IPR016912">
    <property type="entry name" value="Phage_P2_GpU"/>
</dbReference>
<dbReference type="RefSeq" id="WP_008572753.1">
    <property type="nucleotide sequence ID" value="NZ_CP018475.1"/>
</dbReference>
<dbReference type="AlphaFoldDB" id="A0A0G8WMA6"/>
<organism evidence="2 6">
    <name type="scientific">Xanthomonas perforans</name>
    <dbReference type="NCBI Taxonomy" id="442694"/>
    <lineage>
        <taxon>Bacteria</taxon>
        <taxon>Pseudomonadati</taxon>
        <taxon>Pseudomonadota</taxon>
        <taxon>Gammaproteobacteria</taxon>
        <taxon>Lysobacterales</taxon>
        <taxon>Lysobacteraceae</taxon>
        <taxon>Xanthomonas</taxon>
    </lineage>
</organism>
<dbReference type="Proteomes" id="UP000035369">
    <property type="component" value="Unassembled WGS sequence"/>
</dbReference>
<evidence type="ECO:0000313" key="6">
    <source>
        <dbReference type="Proteomes" id="UP000471082"/>
    </source>
</evidence>
<dbReference type="InterPro" id="IPR009734">
    <property type="entry name" value="Myoviridae_GpU"/>
</dbReference>
<reference evidence="3 5" key="2">
    <citation type="submission" date="2018-02" db="EMBL/GenBank/DDBJ databases">
        <title>Characterization of Xanthomonas diversity in transplant houses and field plants.</title>
        <authorList>
            <person name="Abrahamian P."/>
            <person name="Timilsina S."/>
            <person name="Minsavage G.V."/>
            <person name="Goss E.M."/>
            <person name="Jones J.B."/>
            <person name="Vallad G.E."/>
        </authorList>
    </citation>
    <scope>NUCLEOTIDE SEQUENCE [LARGE SCALE GENOMIC DNA]</scope>
    <source>
        <strain evidence="3 5">GEV2132</strain>
    </source>
</reference>
<dbReference type="Proteomes" id="UP000471082">
    <property type="component" value="Unassembled WGS sequence"/>
</dbReference>
<sequence length="133" mass="14438">MMMSYGTFVFSLDSAAFLQLQRQMSWRHATSERVGARPASQFLGPGDDSIDLSGLIAPELTGTRASLDTLRQLAADGEPLPLVDGAGVVYGPYLLLSINETASLFFEDGTPRRIEFQLSLRRTDDVTPEANAA</sequence>
<dbReference type="KEGG" id="xpe:BJD13_20105"/>
<reference evidence="2 6" key="3">
    <citation type="submission" date="2019-11" db="EMBL/GenBank/DDBJ databases">
        <title>Genome-resolved metagenomics to study the prevalence of co-infection and intraspecific heterogeneity among plant pathogen metapopulations.</title>
        <authorList>
            <person name="Newberry E."/>
            <person name="Bhandari R."/>
            <person name="Kemble J."/>
            <person name="Sikora E."/>
            <person name="Potnis N."/>
        </authorList>
    </citation>
    <scope>NUCLEOTIDE SEQUENCE [LARGE SCALE GENOMIC DNA]</scope>
    <source>
        <strain evidence="2">Xp_Tom_Tuscaloosa_18b</strain>
    </source>
</reference>